<dbReference type="SUPFAM" id="SSF56091">
    <property type="entry name" value="DNA ligase/mRNA capping enzyme, catalytic domain"/>
    <property type="match status" value="1"/>
</dbReference>
<evidence type="ECO:0000256" key="5">
    <source>
        <dbReference type="ARBA" id="ARBA00023204"/>
    </source>
</evidence>
<dbReference type="PROSITE" id="PS00333">
    <property type="entry name" value="DNA_LIGASE_A2"/>
    <property type="match status" value="1"/>
</dbReference>
<dbReference type="GO" id="GO:0003910">
    <property type="term" value="F:DNA ligase (ATP) activity"/>
    <property type="evidence" value="ECO:0007669"/>
    <property type="project" value="InterPro"/>
</dbReference>
<evidence type="ECO:0000256" key="3">
    <source>
        <dbReference type="ARBA" id="ARBA00022705"/>
    </source>
</evidence>
<dbReference type="Proteomes" id="UP000054937">
    <property type="component" value="Unassembled WGS sequence"/>
</dbReference>
<protein>
    <submittedName>
        <fullName evidence="7">Nucleic acid-binding, OB-fold</fullName>
    </submittedName>
</protein>
<dbReference type="InterPro" id="IPR012310">
    <property type="entry name" value="DNA_ligase_ATP-dep_cent"/>
</dbReference>
<dbReference type="PROSITE" id="PS50160">
    <property type="entry name" value="DNA_LIGASE_A3"/>
    <property type="match status" value="1"/>
</dbReference>
<dbReference type="NCBIfam" id="NF006592">
    <property type="entry name" value="PRK09125.1"/>
    <property type="match status" value="1"/>
</dbReference>
<dbReference type="Pfam" id="PF14743">
    <property type="entry name" value="DNA_ligase_OB_2"/>
    <property type="match status" value="1"/>
</dbReference>
<dbReference type="Gene3D" id="2.40.50.140">
    <property type="entry name" value="Nucleic acid-binding proteins"/>
    <property type="match status" value="1"/>
</dbReference>
<keyword evidence="3" id="KW-0235">DNA replication</keyword>
<dbReference type="CDD" id="cd08041">
    <property type="entry name" value="OBF_kDNA_ligase_like"/>
    <property type="match status" value="1"/>
</dbReference>
<dbReference type="GO" id="GO:0005524">
    <property type="term" value="F:ATP binding"/>
    <property type="evidence" value="ECO:0007669"/>
    <property type="project" value="InterPro"/>
</dbReference>
<evidence type="ECO:0000256" key="4">
    <source>
        <dbReference type="ARBA" id="ARBA00022763"/>
    </source>
</evidence>
<evidence type="ECO:0000256" key="2">
    <source>
        <dbReference type="ARBA" id="ARBA00022598"/>
    </source>
</evidence>
<dbReference type="EMBL" id="LDAU01000044">
    <property type="protein sequence ID" value="KRX09813.1"/>
    <property type="molecule type" value="Genomic_DNA"/>
</dbReference>
<evidence type="ECO:0000256" key="1">
    <source>
        <dbReference type="ARBA" id="ARBA00001968"/>
    </source>
</evidence>
<keyword evidence="5" id="KW-0234">DNA repair</keyword>
<proteinExistence type="predicted"/>
<dbReference type="PANTHER" id="PTHR47810">
    <property type="entry name" value="DNA LIGASE"/>
    <property type="match status" value="1"/>
</dbReference>
<keyword evidence="8" id="KW-1185">Reference proteome</keyword>
<dbReference type="GO" id="GO:0006260">
    <property type="term" value="P:DNA replication"/>
    <property type="evidence" value="ECO:0007669"/>
    <property type="project" value="UniProtKB-KW"/>
</dbReference>
<dbReference type="GO" id="GO:0006281">
    <property type="term" value="P:DNA repair"/>
    <property type="evidence" value="ECO:0007669"/>
    <property type="project" value="UniProtKB-KW"/>
</dbReference>
<dbReference type="Pfam" id="PF01068">
    <property type="entry name" value="DNA_ligase_A_M"/>
    <property type="match status" value="1"/>
</dbReference>
<dbReference type="Gene3D" id="3.30.470.30">
    <property type="entry name" value="DNA ligase/mRNA capping enzyme"/>
    <property type="match status" value="1"/>
</dbReference>
<comment type="caution">
    <text evidence="7">The sequence shown here is derived from an EMBL/GenBank/DDBJ whole genome shotgun (WGS) entry which is preliminary data.</text>
</comment>
<reference evidence="7 8" key="1">
    <citation type="journal article" date="2015" name="Sci. Rep.">
        <title>Genome of the facultative scuticociliatosis pathogen Pseudocohnilembus persalinus provides insight into its virulence through horizontal gene transfer.</title>
        <authorList>
            <person name="Xiong J."/>
            <person name="Wang G."/>
            <person name="Cheng J."/>
            <person name="Tian M."/>
            <person name="Pan X."/>
            <person name="Warren A."/>
            <person name="Jiang C."/>
            <person name="Yuan D."/>
            <person name="Miao W."/>
        </authorList>
    </citation>
    <scope>NUCLEOTIDE SEQUENCE [LARGE SCALE GENOMIC DNA]</scope>
    <source>
        <strain evidence="7">36N120E</strain>
    </source>
</reference>
<dbReference type="Gene3D" id="3.30.1490.70">
    <property type="match status" value="1"/>
</dbReference>
<dbReference type="AlphaFoldDB" id="A0A0V0R6G1"/>
<dbReference type="InterPro" id="IPR029319">
    <property type="entry name" value="DNA_ligase_OB"/>
</dbReference>
<evidence type="ECO:0000313" key="8">
    <source>
        <dbReference type="Proteomes" id="UP000054937"/>
    </source>
</evidence>
<dbReference type="InterPro" id="IPR050326">
    <property type="entry name" value="NAD_dep_DNA_ligaseB"/>
</dbReference>
<sequence>MEAKKFKILKDNGDLLHDLKKPIWLHQEQKKFWEINIDQQNKQTTIRVGKLLCLDPIIEEPDDKIAQKEHKSLQDMYDYIEKHANIKMERGYVSLNQKRKISEASDISADYQPQKKPQINIIVSEAQSSVQIQDDIAINLAGNQILGVEQKNKRNNNILGIKKDDYSDTSRRISLSDQTDVSQKSDGKFSDQPCNLSEQELKKLGNPCHGAQSVILAQKYEKDFDPTGWIMSEKMDGVRGFWNGHNMYSRNKNLFWVPEFWKKNFPKCQMDGELWTKRADFQKCVSIVKRQKSSIEEEWKNVKYVVYDLPGLNKPFKQRVKVMKEILSKIDNPYLVVHPQIECESQEHLEEELAGILGNGGEGIMIRDPESIYEAVRSKSLLKVKVMHDEEATIIGYEQSTTRPSLLGAYVCKSKDGIEFKIGQGLTDQMRMNRLKKGTVVTFKYQNKTGSGKPRFPVFLRKYEGV</sequence>
<dbReference type="SUPFAM" id="SSF50249">
    <property type="entry name" value="Nucleic acid-binding proteins"/>
    <property type="match status" value="1"/>
</dbReference>
<dbReference type="OrthoDB" id="411785at2759"/>
<dbReference type="CDD" id="cd07896">
    <property type="entry name" value="Adenylation_kDNA_ligase_like"/>
    <property type="match status" value="1"/>
</dbReference>
<dbReference type="GO" id="GO:0006310">
    <property type="term" value="P:DNA recombination"/>
    <property type="evidence" value="ECO:0007669"/>
    <property type="project" value="InterPro"/>
</dbReference>
<keyword evidence="4" id="KW-0227">DNA damage</keyword>
<accession>A0A0V0R6G1</accession>
<dbReference type="InterPro" id="IPR016059">
    <property type="entry name" value="DNA_ligase_ATP-dep_CS"/>
</dbReference>
<evidence type="ECO:0000259" key="6">
    <source>
        <dbReference type="PROSITE" id="PS50160"/>
    </source>
</evidence>
<organism evidence="7 8">
    <name type="scientific">Pseudocohnilembus persalinus</name>
    <name type="common">Ciliate</name>
    <dbReference type="NCBI Taxonomy" id="266149"/>
    <lineage>
        <taxon>Eukaryota</taxon>
        <taxon>Sar</taxon>
        <taxon>Alveolata</taxon>
        <taxon>Ciliophora</taxon>
        <taxon>Intramacronucleata</taxon>
        <taxon>Oligohymenophorea</taxon>
        <taxon>Scuticociliatia</taxon>
        <taxon>Philasterida</taxon>
        <taxon>Pseudocohnilembidae</taxon>
        <taxon>Pseudocohnilembus</taxon>
    </lineage>
</organism>
<dbReference type="InParanoid" id="A0A0V0R6G1"/>
<dbReference type="PANTHER" id="PTHR47810:SF1">
    <property type="entry name" value="DNA LIGASE B"/>
    <property type="match status" value="1"/>
</dbReference>
<feature type="domain" description="ATP-dependent DNA ligase family profile" evidence="6">
    <location>
        <begin position="312"/>
        <end position="417"/>
    </location>
</feature>
<comment type="cofactor">
    <cofactor evidence="1">
        <name>a divalent metal cation</name>
        <dbReference type="ChEBI" id="CHEBI:60240"/>
    </cofactor>
</comment>
<evidence type="ECO:0000313" key="7">
    <source>
        <dbReference type="EMBL" id="KRX09813.1"/>
    </source>
</evidence>
<dbReference type="InterPro" id="IPR012340">
    <property type="entry name" value="NA-bd_OB-fold"/>
</dbReference>
<keyword evidence="2" id="KW-0436">Ligase</keyword>
<gene>
    <name evidence="7" type="ORF">PPERSA_02685</name>
</gene>
<name>A0A0V0R6G1_PSEPJ</name>